<dbReference type="InterPro" id="IPR044053">
    <property type="entry name" value="AsaB-like"/>
</dbReference>
<organism evidence="2 3">
    <name type="scientific">Penicillium flavigenum</name>
    <dbReference type="NCBI Taxonomy" id="254877"/>
    <lineage>
        <taxon>Eukaryota</taxon>
        <taxon>Fungi</taxon>
        <taxon>Dikarya</taxon>
        <taxon>Ascomycota</taxon>
        <taxon>Pezizomycotina</taxon>
        <taxon>Eurotiomycetes</taxon>
        <taxon>Eurotiomycetidae</taxon>
        <taxon>Eurotiales</taxon>
        <taxon>Aspergillaceae</taxon>
        <taxon>Penicillium</taxon>
    </lineage>
</organism>
<dbReference type="PANTHER" id="PTHR34598:SF3">
    <property type="entry name" value="OXIDOREDUCTASE AN1597"/>
    <property type="match status" value="1"/>
</dbReference>
<evidence type="ECO:0000313" key="3">
    <source>
        <dbReference type="Proteomes" id="UP000191342"/>
    </source>
</evidence>
<proteinExistence type="inferred from homology"/>
<sequence>MGEHAEYIARHVDADLCFRRRLDVDNGIQVDFTKGKPEDKEDKPMETQVLAERHKVQVQDIRGQEPSYTLDKNGFVYRLHEMPELARVSDEEYVKETIIPETESLVRKITGATRTVTFAHRVRCLAEDGALLASNRAPAHSVHSDFTIRGALHNLETVFPDTQERKRLLAGRVLIINVWRPLKPIQRDPLTVCDWSSVNIQAESIPTCVTLPNGWNEIGRYAFSPSHRWCYLSAQQPNEPLIFTQFDSSKVDEGGFTVPHSAFVDPEYSDFAARESLEIKMFAFVLVCVCSVCSVCLRGQRSIKETWKFQSSRLYL</sequence>
<reference evidence="3" key="1">
    <citation type="journal article" date="2017" name="Nat. Microbiol.">
        <title>Global analysis of biosynthetic gene clusters reveals vast potential of secondary metabolite production in Penicillium species.</title>
        <authorList>
            <person name="Nielsen J.C."/>
            <person name="Grijseels S."/>
            <person name="Prigent S."/>
            <person name="Ji B."/>
            <person name="Dainat J."/>
            <person name="Nielsen K.F."/>
            <person name="Frisvad J.C."/>
            <person name="Workman M."/>
            <person name="Nielsen J."/>
        </authorList>
    </citation>
    <scope>NUCLEOTIDE SEQUENCE [LARGE SCALE GENOMIC DNA]</scope>
    <source>
        <strain evidence="3">IBT 14082</strain>
    </source>
</reference>
<comment type="caution">
    <text evidence="2">The sequence shown here is derived from an EMBL/GenBank/DDBJ whole genome shotgun (WGS) entry which is preliminary data.</text>
</comment>
<dbReference type="Proteomes" id="UP000191342">
    <property type="component" value="Unassembled WGS sequence"/>
</dbReference>
<dbReference type="NCBIfam" id="NF041278">
    <property type="entry name" value="CmcJ_NvfI_EfuI"/>
    <property type="match status" value="1"/>
</dbReference>
<dbReference type="EMBL" id="MLQL01000032">
    <property type="protein sequence ID" value="OQE15343.1"/>
    <property type="molecule type" value="Genomic_DNA"/>
</dbReference>
<dbReference type="GO" id="GO:0016491">
    <property type="term" value="F:oxidoreductase activity"/>
    <property type="evidence" value="ECO:0007669"/>
    <property type="project" value="InterPro"/>
</dbReference>
<evidence type="ECO:0000313" key="2">
    <source>
        <dbReference type="EMBL" id="OQE15343.1"/>
    </source>
</evidence>
<name>A0A1V6SP44_9EURO</name>
<feature type="non-terminal residue" evidence="2">
    <location>
        <position position="316"/>
    </location>
</feature>
<dbReference type="STRING" id="254877.A0A1V6SP44"/>
<keyword evidence="3" id="KW-1185">Reference proteome</keyword>
<protein>
    <recommendedName>
        <fullName evidence="4">Amine oxidase</fullName>
    </recommendedName>
</protein>
<comment type="similarity">
    <text evidence="1">Belongs to the asaB hydroxylase/desaturase family.</text>
</comment>
<dbReference type="AlphaFoldDB" id="A0A1V6SP44"/>
<gene>
    <name evidence="2" type="ORF">PENFLA_c032G02409</name>
</gene>
<dbReference type="OrthoDB" id="412788at2759"/>
<evidence type="ECO:0008006" key="4">
    <source>
        <dbReference type="Google" id="ProtNLM"/>
    </source>
</evidence>
<dbReference type="PANTHER" id="PTHR34598">
    <property type="entry name" value="BLL6449 PROTEIN"/>
    <property type="match status" value="1"/>
</dbReference>
<evidence type="ECO:0000256" key="1">
    <source>
        <dbReference type="ARBA" id="ARBA00023604"/>
    </source>
</evidence>
<accession>A0A1V6SP44</accession>